<dbReference type="GO" id="GO:0046872">
    <property type="term" value="F:metal ion binding"/>
    <property type="evidence" value="ECO:0007669"/>
    <property type="project" value="UniProtKB-KW"/>
</dbReference>
<dbReference type="CDD" id="cd06460">
    <property type="entry name" value="M32_Taq"/>
    <property type="match status" value="1"/>
</dbReference>
<dbReference type="AlphaFoldDB" id="A0A1Y5S605"/>
<keyword evidence="1" id="KW-0482">Metalloprotease</keyword>
<dbReference type="PRINTS" id="PR00998">
    <property type="entry name" value="CRBOXYPTASET"/>
</dbReference>
<dbReference type="PROSITE" id="PS52034">
    <property type="entry name" value="PEPTIDASE_M32"/>
    <property type="match status" value="1"/>
</dbReference>
<feature type="binding site" evidence="2">
    <location>
        <position position="245"/>
    </location>
    <ligand>
        <name>Zn(2+)</name>
        <dbReference type="ChEBI" id="CHEBI:29105"/>
        <note>catalytic</note>
    </ligand>
</feature>
<keyword evidence="1 2" id="KW-0479">Metal-binding</keyword>
<name>A0A1Y5S605_9PROT</name>
<dbReference type="Gene3D" id="1.10.1370.30">
    <property type="match status" value="1"/>
</dbReference>
<gene>
    <name evidence="4" type="ORF">OCH7691_01281</name>
</gene>
<dbReference type="PANTHER" id="PTHR34217">
    <property type="entry name" value="METAL-DEPENDENT CARBOXYPEPTIDASE"/>
    <property type="match status" value="1"/>
</dbReference>
<dbReference type="SUPFAM" id="SSF55486">
    <property type="entry name" value="Metalloproteases ('zincins'), catalytic domain"/>
    <property type="match status" value="1"/>
</dbReference>
<feature type="binding site" evidence="2">
    <location>
        <position position="271"/>
    </location>
    <ligand>
        <name>Zn(2+)</name>
        <dbReference type="ChEBI" id="CHEBI:29105"/>
        <note>catalytic</note>
    </ligand>
</feature>
<comment type="catalytic activity">
    <reaction evidence="1">
        <text>Release of a C-terminal amino acid with broad specificity, except for -Pro.</text>
        <dbReference type="EC" id="3.4.17.19"/>
    </reaction>
</comment>
<dbReference type="InterPro" id="IPR001333">
    <property type="entry name" value="Peptidase_M32_Taq"/>
</dbReference>
<dbReference type="Proteomes" id="UP000193200">
    <property type="component" value="Unassembled WGS sequence"/>
</dbReference>
<evidence type="ECO:0000313" key="4">
    <source>
        <dbReference type="EMBL" id="SLN33307.1"/>
    </source>
</evidence>
<dbReference type="Pfam" id="PF02074">
    <property type="entry name" value="Peptidase_M32"/>
    <property type="match status" value="1"/>
</dbReference>
<keyword evidence="2" id="KW-0862">Zinc</keyword>
<evidence type="ECO:0000256" key="2">
    <source>
        <dbReference type="PIRSR" id="PIRSR006615-1"/>
    </source>
</evidence>
<dbReference type="InParanoid" id="A0A1Y5S605"/>
<dbReference type="OrthoDB" id="9772308at2"/>
<comment type="cofactor">
    <cofactor evidence="2">
        <name>Zn(2+)</name>
        <dbReference type="ChEBI" id="CHEBI:29105"/>
    </cofactor>
    <text evidence="2">Binds 1 zinc ion per subunit.</text>
</comment>
<feature type="binding site" evidence="2">
    <location>
        <position position="241"/>
    </location>
    <ligand>
        <name>Zn(2+)</name>
        <dbReference type="ChEBI" id="CHEBI:29105"/>
        <note>catalytic</note>
    </ligand>
</feature>
<keyword evidence="1 4" id="KW-0121">Carboxypeptidase</keyword>
<keyword evidence="5" id="KW-1185">Reference proteome</keyword>
<evidence type="ECO:0000256" key="1">
    <source>
        <dbReference type="PIRNR" id="PIRNR006615"/>
    </source>
</evidence>
<organism evidence="4 5">
    <name type="scientific">Oceanibacterium hippocampi</name>
    <dbReference type="NCBI Taxonomy" id="745714"/>
    <lineage>
        <taxon>Bacteria</taxon>
        <taxon>Pseudomonadati</taxon>
        <taxon>Pseudomonadota</taxon>
        <taxon>Alphaproteobacteria</taxon>
        <taxon>Sneathiellales</taxon>
        <taxon>Sneathiellaceae</taxon>
        <taxon>Oceanibacterium</taxon>
    </lineage>
</organism>
<dbReference type="EMBL" id="FWFR01000001">
    <property type="protein sequence ID" value="SLN33307.1"/>
    <property type="molecule type" value="Genomic_DNA"/>
</dbReference>
<keyword evidence="1 4" id="KW-0378">Hydrolase</keyword>
<keyword evidence="1" id="KW-0645">Protease</keyword>
<reference evidence="4 5" key="1">
    <citation type="submission" date="2017-03" db="EMBL/GenBank/DDBJ databases">
        <authorList>
            <person name="Afonso C.L."/>
            <person name="Miller P.J."/>
            <person name="Scott M.A."/>
            <person name="Spackman E."/>
            <person name="Goraichik I."/>
            <person name="Dimitrov K.M."/>
            <person name="Suarez D.L."/>
            <person name="Swayne D.E."/>
        </authorList>
    </citation>
    <scope>NUCLEOTIDE SEQUENCE [LARGE SCALE GENOMIC DNA]</scope>
    <source>
        <strain evidence="4 5">CECT 7691</strain>
    </source>
</reference>
<feature type="active site" description="Proton donor/acceptor" evidence="3">
    <location>
        <position position="242"/>
    </location>
</feature>
<evidence type="ECO:0000256" key="3">
    <source>
        <dbReference type="PIRSR" id="PIRSR006615-2"/>
    </source>
</evidence>
<comment type="function">
    <text evidence="1">Broad specificity carboxypetidase that releases amino acids sequentially from the C-terminus, including neutral, aromatic, polar and basic residues.</text>
</comment>
<dbReference type="PANTHER" id="PTHR34217:SF1">
    <property type="entry name" value="CARBOXYPEPTIDASE 1"/>
    <property type="match status" value="1"/>
</dbReference>
<dbReference type="GO" id="GO:0006508">
    <property type="term" value="P:proteolysis"/>
    <property type="evidence" value="ECO:0007669"/>
    <property type="project" value="UniProtKB-UniRule"/>
</dbReference>
<accession>A0A1Y5S605</accession>
<evidence type="ECO:0000313" key="5">
    <source>
        <dbReference type="Proteomes" id="UP000193200"/>
    </source>
</evidence>
<dbReference type="GO" id="GO:0004181">
    <property type="term" value="F:metallocarboxypeptidase activity"/>
    <property type="evidence" value="ECO:0007669"/>
    <property type="project" value="UniProtKB-UniRule"/>
</dbReference>
<comment type="similarity">
    <text evidence="1">Belongs to the peptidase M32 family.</text>
</comment>
<dbReference type="PIRSF" id="PIRSF006615">
    <property type="entry name" value="Zn_crbxpep_Taq"/>
    <property type="match status" value="1"/>
</dbReference>
<proteinExistence type="inferred from homology"/>
<sequence>MLHWDASVMMPAGAGDSRAEELATLAMLGHRELTDPALARLLEAGLAEQEGLDPWRRANLREMAERRRHAVALPDDLVEARSRAASAAEMAWRQARADDDFALLAPHLDRVLGLTREAAAAKAAVLGLAPYDALVAEYEPDVDSAAIDRLFDQLAARLPALLERVEERQSREGEVAALAAVPVEAQRVLGRRLIAALGFDSERGRLDDSLHPFTGGHAGDVRLTARYAEGDFTDGIMAVLHECGHALYEQGLPADWRGQPVGQARGMMLHESQSLFVEMQLARGRPFLGYLAGLLPDVFPTGSAPRPKDLVRHVQRVSRGFIRVEADELTYPFHVMLRTRLERAMLAGDLVVGDLPGVWRDGMRDLLGVVPPDDRQGVLQDIHWPDGAFGYFPTYTLGALAAAQLYRAADAALPDLDRQIADGDFAALIGWCRANVHAHGSRLTGPELLQAATGAPLSADAFLDHVERRYLG</sequence>
<dbReference type="EC" id="3.4.17.19" evidence="1"/>
<protein>
    <recommendedName>
        <fullName evidence="1">Metal-dependent carboxypeptidase</fullName>
        <ecNumber evidence="1">3.4.17.19</ecNumber>
    </recommendedName>
</protein>